<gene>
    <name evidence="1" type="ORF">V3C41_00200</name>
</gene>
<comment type="caution">
    <text evidence="1">The sequence shown here is derived from an EMBL/GenBank/DDBJ whole genome shotgun (WGS) entry which is preliminary data.</text>
</comment>
<dbReference type="PROSITE" id="PS51257">
    <property type="entry name" value="PROKAR_LIPOPROTEIN"/>
    <property type="match status" value="1"/>
</dbReference>
<keyword evidence="2" id="KW-1185">Reference proteome</keyword>
<proteinExistence type="predicted"/>
<evidence type="ECO:0000313" key="1">
    <source>
        <dbReference type="EMBL" id="MEO3939488.1"/>
    </source>
</evidence>
<sequence length="70" mass="7007">MTRWSSRVAGEARLSVGVCLVALNGGPSLVIGCCGSPWAADRPMLGRFPALLVVSGRALPGGGGSARQGV</sequence>
<name>A0ABV0GLU1_PAENI</name>
<dbReference type="RefSeq" id="WP_347781476.1">
    <property type="nucleotide sequence ID" value="NZ_JBBMFV010000001.1"/>
</dbReference>
<organism evidence="1 2">
    <name type="scientific">Paenarthrobacter nicotinovorans</name>
    <name type="common">Arthrobacter nicotinovorans</name>
    <dbReference type="NCBI Taxonomy" id="29320"/>
    <lineage>
        <taxon>Bacteria</taxon>
        <taxon>Bacillati</taxon>
        <taxon>Actinomycetota</taxon>
        <taxon>Actinomycetes</taxon>
        <taxon>Micrococcales</taxon>
        <taxon>Micrococcaceae</taxon>
        <taxon>Paenarthrobacter</taxon>
    </lineage>
</organism>
<accession>A0ABV0GLU1</accession>
<protein>
    <submittedName>
        <fullName evidence="1">Uncharacterized protein</fullName>
    </submittedName>
</protein>
<dbReference type="EMBL" id="JBBMFV010000001">
    <property type="protein sequence ID" value="MEO3939488.1"/>
    <property type="molecule type" value="Genomic_DNA"/>
</dbReference>
<dbReference type="Proteomes" id="UP001448614">
    <property type="component" value="Unassembled WGS sequence"/>
</dbReference>
<reference evidence="1 2" key="1">
    <citation type="journal article" date="2024" name="Appl. Microbiol. Biotechnol.">
        <title>Biosynthetic gene clusters with biotechnological applications in novel Antarctic isolates from Actinomycetota.</title>
        <authorList>
            <person name="Bruna P."/>
            <person name="Nunez-Montero K."/>
            <person name="Contreras M.J."/>
            <person name="Leal K."/>
            <person name="Garcia M."/>
            <person name="Abanto M."/>
            <person name="Barrientos L."/>
        </authorList>
    </citation>
    <scope>NUCLEOTIDE SEQUENCE [LARGE SCALE GENOMIC DNA]</scope>
    <source>
        <strain evidence="1 2">Se16.17</strain>
    </source>
</reference>
<evidence type="ECO:0000313" key="2">
    <source>
        <dbReference type="Proteomes" id="UP001448614"/>
    </source>
</evidence>